<dbReference type="InterPro" id="IPR048254">
    <property type="entry name" value="CDP_ALCOHOL_P_TRANSF_CS"/>
</dbReference>
<dbReference type="OrthoDB" id="9796672at2"/>
<comment type="similarity">
    <text evidence="2">Belongs to the CDP-alcohol phosphatidyltransferase class-I family.</text>
</comment>
<comment type="caution">
    <text evidence="4">The sequence shown here is derived from an EMBL/GenBank/DDBJ whole genome shotgun (WGS) entry which is preliminary data.</text>
</comment>
<feature type="transmembrane region" description="Helical" evidence="3">
    <location>
        <begin position="180"/>
        <end position="197"/>
    </location>
</feature>
<keyword evidence="3" id="KW-0472">Membrane</keyword>
<evidence type="ECO:0000256" key="1">
    <source>
        <dbReference type="ARBA" id="ARBA00022679"/>
    </source>
</evidence>
<dbReference type="RefSeq" id="WP_045300441.1">
    <property type="nucleotide sequence ID" value="NZ_JYJA01000037.1"/>
</dbReference>
<feature type="transmembrane region" description="Helical" evidence="3">
    <location>
        <begin position="7"/>
        <end position="24"/>
    </location>
</feature>
<evidence type="ECO:0000313" key="4">
    <source>
        <dbReference type="EMBL" id="KJL41613.1"/>
    </source>
</evidence>
<feature type="transmembrane region" description="Helical" evidence="3">
    <location>
        <begin position="147"/>
        <end position="168"/>
    </location>
</feature>
<evidence type="ECO:0000256" key="2">
    <source>
        <dbReference type="RuleBase" id="RU003750"/>
    </source>
</evidence>
<keyword evidence="3" id="KW-0812">Transmembrane</keyword>
<reference evidence="4 5" key="1">
    <citation type="submission" date="2015-02" db="EMBL/GenBank/DDBJ databases">
        <title>Draft genome sequences of ten Microbacterium spp. with emphasis on heavy metal contaminated environments.</title>
        <authorList>
            <person name="Corretto E."/>
        </authorList>
    </citation>
    <scope>NUCLEOTIDE SEQUENCE [LARGE SCALE GENOMIC DNA]</scope>
    <source>
        <strain evidence="4 5">DSM 8608</strain>
    </source>
</reference>
<feature type="transmembrane region" description="Helical" evidence="3">
    <location>
        <begin position="63"/>
        <end position="85"/>
    </location>
</feature>
<keyword evidence="1 2" id="KW-0808">Transferase</keyword>
<dbReference type="GO" id="GO:0016020">
    <property type="term" value="C:membrane"/>
    <property type="evidence" value="ECO:0007669"/>
    <property type="project" value="InterPro"/>
</dbReference>
<protein>
    <submittedName>
        <fullName evidence="4">CDP-alcohol phosphatidyltransferase</fullName>
    </submittedName>
</protein>
<dbReference type="Pfam" id="PF01066">
    <property type="entry name" value="CDP-OH_P_transf"/>
    <property type="match status" value="1"/>
</dbReference>
<dbReference type="PROSITE" id="PS00379">
    <property type="entry name" value="CDP_ALCOHOL_P_TRANSF"/>
    <property type="match status" value="1"/>
</dbReference>
<dbReference type="AlphaFoldDB" id="A0A0M2HBY5"/>
<dbReference type="GO" id="GO:0016780">
    <property type="term" value="F:phosphotransferase activity, for other substituted phosphate groups"/>
    <property type="evidence" value="ECO:0007669"/>
    <property type="project" value="InterPro"/>
</dbReference>
<sequence length="249" mass="26509">MGKVQWVPWWWVAAGIAGLAATGTTVRLPAAAWAVGVGYLVVSTALLMRGIRRGGVERFGPANAVTATRSVLVGLVTALVVASFAGEVTTALLVGLVAVALALDGVDGYVARRTRSESELGARFDMEVDAFLLLVLCVYDVRYVGWWVLTIGLLRYAFVVAGFLLPWMRQTLPPRYWRKVVTAACGVALAVVASQLLPPPVNVLVAVGALLLVLESFGRDVLWLARLNLAGAPLVSLEKASTSPPEESR</sequence>
<dbReference type="Proteomes" id="UP000034098">
    <property type="component" value="Unassembled WGS sequence"/>
</dbReference>
<proteinExistence type="inferred from homology"/>
<keyword evidence="5" id="KW-1185">Reference proteome</keyword>
<evidence type="ECO:0000256" key="3">
    <source>
        <dbReference type="SAM" id="Phobius"/>
    </source>
</evidence>
<dbReference type="Gene3D" id="1.20.120.1760">
    <property type="match status" value="1"/>
</dbReference>
<dbReference type="InterPro" id="IPR000462">
    <property type="entry name" value="CDP-OH_P_trans"/>
</dbReference>
<dbReference type="InterPro" id="IPR043130">
    <property type="entry name" value="CDP-OH_PTrfase_TM_dom"/>
</dbReference>
<name>A0A0M2HBY5_MICTR</name>
<gene>
    <name evidence="4" type="ORF">RS82_02843</name>
</gene>
<dbReference type="PATRIC" id="fig|69370.6.peg.2889"/>
<feature type="transmembrane region" description="Helical" evidence="3">
    <location>
        <begin position="203"/>
        <end position="222"/>
    </location>
</feature>
<feature type="transmembrane region" description="Helical" evidence="3">
    <location>
        <begin position="30"/>
        <end position="51"/>
    </location>
</feature>
<organism evidence="4 5">
    <name type="scientific">Microbacterium trichothecenolyticum</name>
    <name type="common">Aureobacterium trichothecenolyticum</name>
    <dbReference type="NCBI Taxonomy" id="69370"/>
    <lineage>
        <taxon>Bacteria</taxon>
        <taxon>Bacillati</taxon>
        <taxon>Actinomycetota</taxon>
        <taxon>Actinomycetes</taxon>
        <taxon>Micrococcales</taxon>
        <taxon>Microbacteriaceae</taxon>
        <taxon>Microbacterium</taxon>
    </lineage>
</organism>
<dbReference type="EMBL" id="JYJA01000037">
    <property type="protein sequence ID" value="KJL41613.1"/>
    <property type="molecule type" value="Genomic_DNA"/>
</dbReference>
<accession>A0A0M2HBY5</accession>
<dbReference type="GO" id="GO:0008654">
    <property type="term" value="P:phospholipid biosynthetic process"/>
    <property type="evidence" value="ECO:0007669"/>
    <property type="project" value="InterPro"/>
</dbReference>
<keyword evidence="3" id="KW-1133">Transmembrane helix</keyword>
<evidence type="ECO:0000313" key="5">
    <source>
        <dbReference type="Proteomes" id="UP000034098"/>
    </source>
</evidence>